<dbReference type="AlphaFoldDB" id="A0A081NI57"/>
<gene>
    <name evidence="2" type="ORF">GZ78_11245</name>
</gene>
<name>A0A081NI57_9GAMM</name>
<evidence type="ECO:0000313" key="2">
    <source>
        <dbReference type="EMBL" id="KEQ18130.1"/>
    </source>
</evidence>
<dbReference type="SUPFAM" id="SSF50985">
    <property type="entry name" value="RCC1/BLIP-II"/>
    <property type="match status" value="1"/>
</dbReference>
<sequence length="84" mass="8820">MKKDGSVSAWGEPTAGGDTEYGSGGDLSSGIVNIYNNSAAFVALKGDGSVVAWGEFCTDKHPVFRKNPLGFPLINFRLLINAKG</sequence>
<feature type="region of interest" description="Disordered" evidence="1">
    <location>
        <begin position="1"/>
        <end position="23"/>
    </location>
</feature>
<dbReference type="EMBL" id="JOKH01000002">
    <property type="protein sequence ID" value="KEQ18130.1"/>
    <property type="molecule type" value="Genomic_DNA"/>
</dbReference>
<reference evidence="2 3" key="1">
    <citation type="submission" date="2014-06" db="EMBL/GenBank/DDBJ databases">
        <title>Whole Genome Sequences of Three Symbiotic Endozoicomonas Bacteria.</title>
        <authorList>
            <person name="Neave M.J."/>
            <person name="Apprill A."/>
            <person name="Voolstra C.R."/>
        </authorList>
    </citation>
    <scope>NUCLEOTIDE SEQUENCE [LARGE SCALE GENOMIC DNA]</scope>
    <source>
        <strain evidence="2 3">DSM 25634</strain>
    </source>
</reference>
<dbReference type="InterPro" id="IPR009091">
    <property type="entry name" value="RCC1/BLIP-II"/>
</dbReference>
<keyword evidence="3" id="KW-1185">Reference proteome</keyword>
<dbReference type="Gene3D" id="2.130.10.30">
    <property type="entry name" value="Regulator of chromosome condensation 1/beta-lactamase-inhibitor protein II"/>
    <property type="match status" value="1"/>
</dbReference>
<comment type="caution">
    <text evidence="2">The sequence shown here is derived from an EMBL/GenBank/DDBJ whole genome shotgun (WGS) entry which is preliminary data.</text>
</comment>
<dbReference type="Proteomes" id="UP000028073">
    <property type="component" value="Unassembled WGS sequence"/>
</dbReference>
<dbReference type="STRING" id="1137799.GZ78_11245"/>
<proteinExistence type="predicted"/>
<accession>A0A081NI57</accession>
<evidence type="ECO:0000256" key="1">
    <source>
        <dbReference type="SAM" id="MobiDB-lite"/>
    </source>
</evidence>
<organism evidence="2 3">
    <name type="scientific">Endozoicomonas numazuensis</name>
    <dbReference type="NCBI Taxonomy" id="1137799"/>
    <lineage>
        <taxon>Bacteria</taxon>
        <taxon>Pseudomonadati</taxon>
        <taxon>Pseudomonadota</taxon>
        <taxon>Gammaproteobacteria</taxon>
        <taxon>Oceanospirillales</taxon>
        <taxon>Endozoicomonadaceae</taxon>
        <taxon>Endozoicomonas</taxon>
    </lineage>
</organism>
<evidence type="ECO:0000313" key="3">
    <source>
        <dbReference type="Proteomes" id="UP000028073"/>
    </source>
</evidence>
<protein>
    <submittedName>
        <fullName evidence="2">Uncharacterized protein</fullName>
    </submittedName>
</protein>